<evidence type="ECO:0000256" key="14">
    <source>
        <dbReference type="ARBA" id="ARBA00044770"/>
    </source>
</evidence>
<dbReference type="InterPro" id="IPR050396">
    <property type="entry name" value="Glycosyltr_51/Transpeptidase"/>
</dbReference>
<dbReference type="Proteomes" id="UP000677054">
    <property type="component" value="Unassembled WGS sequence"/>
</dbReference>
<keyword evidence="9" id="KW-0560">Oxidoreductase</keyword>
<reference evidence="17" key="1">
    <citation type="submission" date="2020-11" db="EMBL/GenBank/DDBJ databases">
        <authorList>
            <person name="Tran Van P."/>
        </authorList>
    </citation>
    <scope>NUCLEOTIDE SEQUENCE</scope>
</reference>
<evidence type="ECO:0000256" key="2">
    <source>
        <dbReference type="ARBA" id="ARBA00011245"/>
    </source>
</evidence>
<comment type="subunit">
    <text evidence="2">Monomer.</text>
</comment>
<evidence type="ECO:0000256" key="8">
    <source>
        <dbReference type="ARBA" id="ARBA00022984"/>
    </source>
</evidence>
<organism evidence="17">
    <name type="scientific">Darwinula stevensoni</name>
    <dbReference type="NCBI Taxonomy" id="69355"/>
    <lineage>
        <taxon>Eukaryota</taxon>
        <taxon>Metazoa</taxon>
        <taxon>Ecdysozoa</taxon>
        <taxon>Arthropoda</taxon>
        <taxon>Crustacea</taxon>
        <taxon>Oligostraca</taxon>
        <taxon>Ostracoda</taxon>
        <taxon>Podocopa</taxon>
        <taxon>Podocopida</taxon>
        <taxon>Darwinulocopina</taxon>
        <taxon>Darwinuloidea</taxon>
        <taxon>Darwinulidae</taxon>
        <taxon>Darwinula</taxon>
    </lineage>
</organism>
<dbReference type="GO" id="GO:0008955">
    <property type="term" value="F:peptidoglycan glycosyltransferase activity"/>
    <property type="evidence" value="ECO:0007669"/>
    <property type="project" value="UniProtKB-EC"/>
</dbReference>
<dbReference type="SUPFAM" id="SSF53955">
    <property type="entry name" value="Lysozyme-like"/>
    <property type="match status" value="1"/>
</dbReference>
<evidence type="ECO:0000256" key="10">
    <source>
        <dbReference type="ARBA" id="ARBA00023136"/>
    </source>
</evidence>
<dbReference type="EMBL" id="LR913500">
    <property type="protein sequence ID" value="CAD7254892.1"/>
    <property type="molecule type" value="Genomic_DNA"/>
</dbReference>
<keyword evidence="11" id="KW-1015">Disulfide bond</keyword>
<proteinExistence type="predicted"/>
<dbReference type="GO" id="GO:0008360">
    <property type="term" value="P:regulation of cell shape"/>
    <property type="evidence" value="ECO:0007669"/>
    <property type="project" value="UniProtKB-KW"/>
</dbReference>
<keyword evidence="8" id="KW-0573">Peptidoglycan synthesis</keyword>
<evidence type="ECO:0000256" key="11">
    <source>
        <dbReference type="ARBA" id="ARBA00023157"/>
    </source>
</evidence>
<dbReference type="InterPro" id="IPR036249">
    <property type="entry name" value="Thioredoxin-like_sf"/>
</dbReference>
<keyword evidence="3" id="KW-1003">Cell membrane</keyword>
<dbReference type="Pfam" id="PF00578">
    <property type="entry name" value="AhpC-TSA"/>
    <property type="match status" value="1"/>
</dbReference>
<dbReference type="InterPro" id="IPR007474">
    <property type="entry name" value="ApaG_domain"/>
</dbReference>
<evidence type="ECO:0000256" key="1">
    <source>
        <dbReference type="ARBA" id="ARBA00004236"/>
    </source>
</evidence>
<dbReference type="Gene3D" id="1.10.3810.10">
    <property type="entry name" value="Biosynthetic peptidoglycan transglycosylase-like"/>
    <property type="match status" value="1"/>
</dbReference>
<evidence type="ECO:0000259" key="16">
    <source>
        <dbReference type="PROSITE" id="PS51087"/>
    </source>
</evidence>
<evidence type="ECO:0000313" key="17">
    <source>
        <dbReference type="EMBL" id="CAD7254892.1"/>
    </source>
</evidence>
<evidence type="ECO:0000256" key="3">
    <source>
        <dbReference type="ARBA" id="ARBA00022475"/>
    </source>
</evidence>
<dbReference type="InterPro" id="IPR000866">
    <property type="entry name" value="AhpC/TSA"/>
</dbReference>
<dbReference type="EMBL" id="CAJPEV010013982">
    <property type="protein sequence ID" value="CAG0906860.1"/>
    <property type="molecule type" value="Genomic_DNA"/>
</dbReference>
<dbReference type="FunFam" id="3.40.30.10:FF:000007">
    <property type="entry name" value="Thioredoxin-dependent thiol peroxidase"/>
    <property type="match status" value="1"/>
</dbReference>
<dbReference type="PROSITE" id="PS51087">
    <property type="entry name" value="APAG"/>
    <property type="match status" value="1"/>
</dbReference>
<dbReference type="InterPro" id="IPR023346">
    <property type="entry name" value="Lysozyme-like_dom_sf"/>
</dbReference>
<keyword evidence="6" id="KW-0808">Transferase</keyword>
<keyword evidence="7" id="KW-0133">Cell shape</keyword>
<dbReference type="SUPFAM" id="SSF110069">
    <property type="entry name" value="ApaG-like"/>
    <property type="match status" value="1"/>
</dbReference>
<dbReference type="CDD" id="cd03017">
    <property type="entry name" value="PRX_BCP"/>
    <property type="match status" value="1"/>
</dbReference>
<name>A0A7R9FUB7_9CRUS</name>
<evidence type="ECO:0000256" key="9">
    <source>
        <dbReference type="ARBA" id="ARBA00023002"/>
    </source>
</evidence>
<feature type="domain" description="ApaG" evidence="16">
    <location>
        <begin position="51"/>
        <end position="179"/>
    </location>
</feature>
<dbReference type="PANTHER" id="PTHR32282:SF11">
    <property type="entry name" value="PENICILLIN-BINDING PROTEIN 1B"/>
    <property type="match status" value="1"/>
</dbReference>
<sequence length="275" mass="30900">MTPTCTVEACNLRDNYSALIKAGMEVIGISPDDEKSHIKFIEKQELPYQLLADEKHEVLEKYGVWGEKSMYGRKYMGVLRTTFLINETGKIAHIIDKLLRRHWQIFDSNGTHREVEGEGVVGQQPILEPGESFQYMSGVSIRTEMGRMMGKYQMENIEPVKFAEISPNVFDALVATEDERFYEHSGVDAEAIGRALFGVVTFNPSGGASTITQQLAKALLDQGSGNIFARLREKLKEQIVAVKLEKNLTKQEILTLYLNTVPWGYNSFGIKSAAK</sequence>
<dbReference type="GO" id="GO:0071555">
    <property type="term" value="P:cell wall organization"/>
    <property type="evidence" value="ECO:0007669"/>
    <property type="project" value="UniProtKB-KW"/>
</dbReference>
<evidence type="ECO:0000256" key="4">
    <source>
        <dbReference type="ARBA" id="ARBA00022559"/>
    </source>
</evidence>
<dbReference type="InterPro" id="IPR036950">
    <property type="entry name" value="PBP_transglycosylase"/>
</dbReference>
<evidence type="ECO:0000256" key="6">
    <source>
        <dbReference type="ARBA" id="ARBA00022679"/>
    </source>
</evidence>
<dbReference type="PANTHER" id="PTHR32282">
    <property type="entry name" value="BINDING PROTEIN TRANSPEPTIDASE, PUTATIVE-RELATED"/>
    <property type="match status" value="1"/>
</dbReference>
<dbReference type="EC" id="2.4.99.28" evidence="14"/>
<keyword evidence="10" id="KW-0472">Membrane</keyword>
<comment type="subcellular location">
    <subcellularLocation>
        <location evidence="1">Cell membrane</location>
    </subcellularLocation>
</comment>
<keyword evidence="4" id="KW-0575">Peroxidase</keyword>
<evidence type="ECO:0000313" key="18">
    <source>
        <dbReference type="Proteomes" id="UP000677054"/>
    </source>
</evidence>
<dbReference type="OrthoDB" id="6778355at2759"/>
<dbReference type="InterPro" id="IPR001264">
    <property type="entry name" value="Glyco_trans_51"/>
</dbReference>
<evidence type="ECO:0000256" key="15">
    <source>
        <dbReference type="ARBA" id="ARBA00049902"/>
    </source>
</evidence>
<dbReference type="Pfam" id="PF00912">
    <property type="entry name" value="Transgly"/>
    <property type="match status" value="1"/>
</dbReference>
<keyword evidence="12" id="KW-0676">Redox-active center</keyword>
<dbReference type="GO" id="GO:0004601">
    <property type="term" value="F:peroxidase activity"/>
    <property type="evidence" value="ECO:0007669"/>
    <property type="project" value="UniProtKB-KW"/>
</dbReference>
<dbReference type="InterPro" id="IPR036767">
    <property type="entry name" value="ApaG_sf"/>
</dbReference>
<dbReference type="GO" id="GO:0005886">
    <property type="term" value="C:plasma membrane"/>
    <property type="evidence" value="ECO:0007669"/>
    <property type="project" value="UniProtKB-SubCell"/>
</dbReference>
<comment type="catalytic activity">
    <reaction evidence="15">
        <text>[GlcNAc-(1-&gt;4)-Mur2Ac(oyl-L-Ala-gamma-D-Glu-L-Lys-D-Ala-D-Ala)](n)-di-trans,octa-cis-undecaprenyl diphosphate + beta-D-GlcNAc-(1-&gt;4)-Mur2Ac(oyl-L-Ala-gamma-D-Glu-L-Lys-D-Ala-D-Ala)-di-trans,octa-cis-undecaprenyl diphosphate = [GlcNAc-(1-&gt;4)-Mur2Ac(oyl-L-Ala-gamma-D-Glu-L-Lys-D-Ala-D-Ala)](n+1)-di-trans,octa-cis-undecaprenyl diphosphate + di-trans,octa-cis-undecaprenyl diphosphate + H(+)</text>
        <dbReference type="Rhea" id="RHEA:23708"/>
        <dbReference type="Rhea" id="RHEA-COMP:9602"/>
        <dbReference type="Rhea" id="RHEA-COMP:9603"/>
        <dbReference type="ChEBI" id="CHEBI:15378"/>
        <dbReference type="ChEBI" id="CHEBI:58405"/>
        <dbReference type="ChEBI" id="CHEBI:60033"/>
        <dbReference type="ChEBI" id="CHEBI:78435"/>
        <dbReference type="EC" id="2.4.99.28"/>
    </reaction>
</comment>
<evidence type="ECO:0000256" key="13">
    <source>
        <dbReference type="ARBA" id="ARBA00023316"/>
    </source>
</evidence>
<feature type="non-terminal residue" evidence="17">
    <location>
        <position position="275"/>
    </location>
</feature>
<dbReference type="SUPFAM" id="SSF52833">
    <property type="entry name" value="Thioredoxin-like"/>
    <property type="match status" value="1"/>
</dbReference>
<evidence type="ECO:0000256" key="7">
    <source>
        <dbReference type="ARBA" id="ARBA00022960"/>
    </source>
</evidence>
<gene>
    <name evidence="17" type="ORF">DSTB1V02_LOCUS14638</name>
</gene>
<protein>
    <recommendedName>
        <fullName evidence="14">peptidoglycan glycosyltransferase</fullName>
        <ecNumber evidence="14">2.4.99.28</ecNumber>
    </recommendedName>
</protein>
<dbReference type="AlphaFoldDB" id="A0A7R9FUB7"/>
<keyword evidence="13" id="KW-0961">Cell wall biogenesis/degradation</keyword>
<accession>A0A7R9FUB7</accession>
<evidence type="ECO:0000256" key="12">
    <source>
        <dbReference type="ARBA" id="ARBA00023284"/>
    </source>
</evidence>
<evidence type="ECO:0000256" key="5">
    <source>
        <dbReference type="ARBA" id="ARBA00022676"/>
    </source>
</evidence>
<keyword evidence="18" id="KW-1185">Reference proteome</keyword>
<keyword evidence="5" id="KW-0328">Glycosyltransferase</keyword>
<dbReference type="Gene3D" id="3.40.30.10">
    <property type="entry name" value="Glutaredoxin"/>
    <property type="match status" value="1"/>
</dbReference>